<organism evidence="1 2">
    <name type="scientific">Melia azedarach</name>
    <name type="common">Chinaberry tree</name>
    <dbReference type="NCBI Taxonomy" id="155640"/>
    <lineage>
        <taxon>Eukaryota</taxon>
        <taxon>Viridiplantae</taxon>
        <taxon>Streptophyta</taxon>
        <taxon>Embryophyta</taxon>
        <taxon>Tracheophyta</taxon>
        <taxon>Spermatophyta</taxon>
        <taxon>Magnoliopsida</taxon>
        <taxon>eudicotyledons</taxon>
        <taxon>Gunneridae</taxon>
        <taxon>Pentapetalae</taxon>
        <taxon>rosids</taxon>
        <taxon>malvids</taxon>
        <taxon>Sapindales</taxon>
        <taxon>Meliaceae</taxon>
        <taxon>Melia</taxon>
    </lineage>
</organism>
<sequence length="1740" mass="196739">MPNSEALRGSRREVTREPGQSSHPPPAPPQDEYAESQNVRALDPGPSRKGKEKAATSRDVEAEKAKEVRELAETRSQFQHVIKYLCDNLGIPPPPPRNLASRLGSQLRSNPAHVEPSTPSQQGAQMRLSQLRANVHDQPRSHRSDHRSTASNRPEGARSQLEGLVHGDLRYSLMARRQGEGNNPEPPYVECLRRQLLTMQEEMRELRSSKEEPSSPDILGDFTAPLADLVKNATLPGRFKMPQLDSYHGQSDPVAHVEIFQNLMLVQGVPDEIMCKVFPTTLSGPARTWYKKLPAGSVRDFTTFASKFVLHFQGAKPPTKDPSSLQYIKQRGQEPLHEYAKRYHDEVMQMGVYEEPETLRNFWYNLHTGPLWVSFEERPPTSYREAHDRAMKQIAIEEKRNLKREREKAEDFSDKGKDKKKQDVRPSRPAPPQQGSVSRQQDSQRAPLPYRRPPQPRPETLRSQPPPQPKRSAPSAKKGIRHYAGESSGGDQGQPGSQVTKDKDFISTISGGPTLAGDSRRARKAHAREPSLARHHQEVNFTERSPKLPRVATTPIMFTDEDTRDVVYPHDDAMVVTMKIASKDVARILIDTGSSVDILFKEAFNKLGLNSARMQQVTTPLSGFTGDQLMPSGSITLPVTLGEDPSQLITMVDFVVVDHLSSYNVILGRPFLMATRGVVSTYHLKLKFPVGNQVGVVKGDQLTARRCYASSVGRCNQVSTLDPRVSEVEQRGEPVEELEAVPTYLLGATATCREISPSIISHRLNVDSIHRPVRQKRRAFNQERYDAIEEEVDKLLRAGFIRESQYPDWVSNVVLVRKPNGKWRMCVDFTDLNKACPKDSFPLPRIDQLVDATAGHELLSFMDAFSGYNQVKMYARDEEGTSFITNKGLYCYMVMPFGLKNAGATYQRLVNKLFKEQIGRTMEIYVDDMITKSMKIADHVPHLRGTFDVLRKFGMKLNPEKCAFGVAAGKFLGYMVHQRGIEANPEKIKAIVEMRSPRTTKEIQSLAGRVAALSRFVSKCTDRCHPFFQAIKRAKGQQWDEDCEAAFQNLKNYLAIPSILAKPHPGDNLLMYLAVSTTAVSSVLIREEEGGMQKPVYYTSKALTEVEKRYPKQEQLALALVMSSRKLRPYFQAHAVSVVTSFPLRQILHKPENSGRLMKWCMELSEFEIHYRPRNAIKGQAIADFVAEFTPDLEDLGTDMNQREEWEAETSSPWILHVDGSSSSQGSGAGVLITSPDGVEISYALRFEFKASNNEAEYEALIAWAQDGKELRSRMAKEDNMIAYLKKAKDLVGQFKQVKLQQIPREKNFQADMLSRLASLSETSLPGTVLVEVLPRSSIEEPAEIVHCVSSPSCWMSPIKEYLEEGRLPEDQEAARKLKYRAARYCLIEERSMKGPAEITQEEGHWHTKLYCQGYYWPTMQSDSRVISQTCLTCQKHAKMIRVPPENLTTLTSPWPFAQWGIDLIGPFPVGRGQAKFAIVAVDYFTKWAEVEPLAKITEKRTTDFIWRSIICRFGVPRVIITDNGRQFDNKKFRNFCETWKIENRYTTPAHPQSNGQVEAVNKVIKDLLKKKLGTKKGAWVDELPEVLWAYRTTFKTATGETPYALSFGTEAVIPAEVGMPTFRTLQFDEVSNVTQLDAALDLLEEKRDQAQVRVAAYQRRVSKYYNAKVKPRSFKEGDLVLRKVICGLKEGGSTKFAETWEGPFHVTKVIKPGVYKLAHPDGRQMRRPRNADQLKKYYP</sequence>
<accession>A0ACC1WZ01</accession>
<dbReference type="EMBL" id="CM051405">
    <property type="protein sequence ID" value="KAJ4704332.1"/>
    <property type="molecule type" value="Genomic_DNA"/>
</dbReference>
<gene>
    <name evidence="1" type="ORF">OWV82_021259</name>
</gene>
<comment type="caution">
    <text evidence="1">The sequence shown here is derived from an EMBL/GenBank/DDBJ whole genome shotgun (WGS) entry which is preliminary data.</text>
</comment>
<name>A0ACC1WZ01_MELAZ</name>
<proteinExistence type="predicted"/>
<dbReference type="Proteomes" id="UP001164539">
    <property type="component" value="Chromosome 12"/>
</dbReference>
<reference evidence="1 2" key="1">
    <citation type="journal article" date="2023" name="Science">
        <title>Complex scaffold remodeling in plant triterpene biosynthesis.</title>
        <authorList>
            <person name="De La Pena R."/>
            <person name="Hodgson H."/>
            <person name="Liu J.C."/>
            <person name="Stephenson M.J."/>
            <person name="Martin A.C."/>
            <person name="Owen C."/>
            <person name="Harkess A."/>
            <person name="Leebens-Mack J."/>
            <person name="Jimenez L.E."/>
            <person name="Osbourn A."/>
            <person name="Sattely E.S."/>
        </authorList>
    </citation>
    <scope>NUCLEOTIDE SEQUENCE [LARGE SCALE GENOMIC DNA]</scope>
    <source>
        <strain evidence="2">cv. JPN11</strain>
        <tissue evidence="1">Leaf</tissue>
    </source>
</reference>
<keyword evidence="2" id="KW-1185">Reference proteome</keyword>
<evidence type="ECO:0000313" key="1">
    <source>
        <dbReference type="EMBL" id="KAJ4704332.1"/>
    </source>
</evidence>
<protein>
    <submittedName>
        <fullName evidence="1">Retrovirus-related Pol polyprotein from transposon 17.6</fullName>
    </submittedName>
</protein>
<evidence type="ECO:0000313" key="2">
    <source>
        <dbReference type="Proteomes" id="UP001164539"/>
    </source>
</evidence>